<proteinExistence type="predicted"/>
<keyword evidence="2" id="KW-1185">Reference proteome</keyword>
<dbReference type="EMBL" id="NBNE01000893">
    <property type="protein sequence ID" value="OWZ16653.1"/>
    <property type="molecule type" value="Genomic_DNA"/>
</dbReference>
<reference evidence="2" key="1">
    <citation type="submission" date="2017-03" db="EMBL/GenBank/DDBJ databases">
        <title>Phytopthora megakarya and P. palmivora, two closely related causual agents of cacao black pod achieved similar genome size and gene model numbers by different mechanisms.</title>
        <authorList>
            <person name="Ali S."/>
            <person name="Shao J."/>
            <person name="Larry D.J."/>
            <person name="Kronmiller B."/>
            <person name="Shen D."/>
            <person name="Strem M.D."/>
            <person name="Melnick R.L."/>
            <person name="Guiltinan M.J."/>
            <person name="Tyler B.M."/>
            <person name="Meinhardt L.W."/>
            <person name="Bailey B.A."/>
        </authorList>
    </citation>
    <scope>NUCLEOTIDE SEQUENCE [LARGE SCALE GENOMIC DNA]</scope>
    <source>
        <strain evidence="2">zdho120</strain>
    </source>
</reference>
<comment type="caution">
    <text evidence="1">The sequence shown here is derived from an EMBL/GenBank/DDBJ whole genome shotgun (WGS) entry which is preliminary data.</text>
</comment>
<gene>
    <name evidence="1" type="ORF">PHMEG_0009525</name>
</gene>
<protein>
    <submittedName>
        <fullName evidence="1">Uncharacterized protein</fullName>
    </submittedName>
</protein>
<evidence type="ECO:0000313" key="2">
    <source>
        <dbReference type="Proteomes" id="UP000198211"/>
    </source>
</evidence>
<accession>A0A225WG05</accession>
<dbReference type="Proteomes" id="UP000198211">
    <property type="component" value="Unassembled WGS sequence"/>
</dbReference>
<dbReference type="STRING" id="4795.A0A225WG05"/>
<evidence type="ECO:0000313" key="1">
    <source>
        <dbReference type="EMBL" id="OWZ16653.1"/>
    </source>
</evidence>
<dbReference type="AlphaFoldDB" id="A0A225WG05"/>
<name>A0A225WG05_9STRA</name>
<organism evidence="1 2">
    <name type="scientific">Phytophthora megakarya</name>
    <dbReference type="NCBI Taxonomy" id="4795"/>
    <lineage>
        <taxon>Eukaryota</taxon>
        <taxon>Sar</taxon>
        <taxon>Stramenopiles</taxon>
        <taxon>Oomycota</taxon>
        <taxon>Peronosporomycetes</taxon>
        <taxon>Peronosporales</taxon>
        <taxon>Peronosporaceae</taxon>
        <taxon>Phytophthora</taxon>
    </lineage>
</organism>
<sequence length="500" mass="55187">MVMRVARGLDVPQGTAGQEVAAIECFIELLTLGNMNENYTPEALPSQNSYSLLTAFSIFLQSKSSARGDPFAIATAVGYMSQIVYLLQERYPSYFSDSNRIAKLRDQMGPPGCTINGLCVLVQETAIKGGGCGYKNLHDAAVLTFTLHTVLSYDRYMFCTEEPTVNINIGGAFFSRDLHQNICSTRSLNLQGRGALGAAYAAWFRNAVCLCPRTFHLRISARASRCSIRLIRGETPGREIRHVRGPSVKRVRGRPNVAKYINDIIIVVTEQQTKASVPLPPELTAGLTSHSLRRGSAANVNVSPQLSIQWISTCGPWRLVSLTKIFAYVGITTREYQSVAKILAGYKESHQPCITSSINTLEEPLPELKYEQLLMLRGRLFNNMCGITDTSLNVDSMTLEAVLAALISTAVTHEQATSGFVTHYLYRFHEAVDNTDAALESILSLENCVRWGRQRWSAWETANYVQLGERCGGDTSVFTAAVTQMLFSIATMQRILHNAS</sequence>